<dbReference type="PANTHER" id="PTHR38098:SF1">
    <property type="entry name" value="LPS-ASSEMBLY LIPOPROTEIN LPTE"/>
    <property type="match status" value="1"/>
</dbReference>
<keyword evidence="1 6" id="KW-0732">Signal</keyword>
<evidence type="ECO:0000256" key="5">
    <source>
        <dbReference type="ARBA" id="ARBA00023288"/>
    </source>
</evidence>
<keyword evidence="8" id="KW-1185">Reference proteome</keyword>
<dbReference type="Gene3D" id="3.30.160.150">
    <property type="entry name" value="Lipoprotein like domain"/>
    <property type="match status" value="1"/>
</dbReference>
<comment type="function">
    <text evidence="6">Together with LptD, is involved in the assembly of lipopolysaccharide (LPS) at the surface of the outer membrane. Required for the proper assembly of LptD. Binds LPS and may serve as the LPS recognition site at the outer membrane.</text>
</comment>
<keyword evidence="2 6" id="KW-0472">Membrane</keyword>
<dbReference type="AlphaFoldDB" id="A0A7X4VX25"/>
<evidence type="ECO:0000256" key="4">
    <source>
        <dbReference type="ARBA" id="ARBA00023237"/>
    </source>
</evidence>
<dbReference type="GO" id="GO:1990351">
    <property type="term" value="C:transporter complex"/>
    <property type="evidence" value="ECO:0007669"/>
    <property type="project" value="TreeGrafter"/>
</dbReference>
<comment type="subcellular location">
    <subcellularLocation>
        <location evidence="6">Cell outer membrane</location>
        <topology evidence="6">Lipid-anchor</topology>
    </subcellularLocation>
</comment>
<comment type="similarity">
    <text evidence="6">Belongs to the LptE lipoprotein family.</text>
</comment>
<dbReference type="Proteomes" id="UP000448235">
    <property type="component" value="Unassembled WGS sequence"/>
</dbReference>
<dbReference type="PANTHER" id="PTHR38098">
    <property type="entry name" value="LPS-ASSEMBLY LIPOPROTEIN LPTE"/>
    <property type="match status" value="1"/>
</dbReference>
<dbReference type="GO" id="GO:0043165">
    <property type="term" value="P:Gram-negative-bacterium-type cell outer membrane assembly"/>
    <property type="evidence" value="ECO:0007669"/>
    <property type="project" value="UniProtKB-UniRule"/>
</dbReference>
<evidence type="ECO:0000256" key="1">
    <source>
        <dbReference type="ARBA" id="ARBA00022729"/>
    </source>
</evidence>
<gene>
    <name evidence="6" type="primary">lptE</name>
    <name evidence="7" type="ORF">GRB80_02010</name>
</gene>
<keyword evidence="5 6" id="KW-0449">Lipoprotein</keyword>
<dbReference type="InterPro" id="IPR007485">
    <property type="entry name" value="LPS_assembly_LptE"/>
</dbReference>
<reference evidence="7 8" key="1">
    <citation type="submission" date="2019-12" db="EMBL/GenBank/DDBJ databases">
        <title>Draft genome sequencing of Halomonas icarensis D1-1.</title>
        <authorList>
            <person name="Pandiyan K."/>
            <person name="Kushwaha P."/>
            <person name="Gowdham M."/>
            <person name="Chakdar H."/>
            <person name="Singh A."/>
            <person name="Kumar M."/>
            <person name="Saxena A.K."/>
        </authorList>
    </citation>
    <scope>NUCLEOTIDE SEQUENCE [LARGE SCALE GENOMIC DNA]</scope>
    <source>
        <strain evidence="7 8">D1-1</strain>
    </source>
</reference>
<comment type="subunit">
    <text evidence="6">Component of the lipopolysaccharide transport and assembly complex. Interacts with LptD.</text>
</comment>
<dbReference type="PROSITE" id="PS51257">
    <property type="entry name" value="PROKAR_LIPOPROTEIN"/>
    <property type="match status" value="1"/>
</dbReference>
<proteinExistence type="inferred from homology"/>
<dbReference type="Pfam" id="PF04390">
    <property type="entry name" value="LptE"/>
    <property type="match status" value="1"/>
</dbReference>
<protein>
    <recommendedName>
        <fullName evidence="6">LPS-assembly lipoprotein LptE</fullName>
    </recommendedName>
</protein>
<evidence type="ECO:0000313" key="8">
    <source>
        <dbReference type="Proteomes" id="UP000448235"/>
    </source>
</evidence>
<evidence type="ECO:0000256" key="6">
    <source>
        <dbReference type="HAMAP-Rule" id="MF_01186"/>
    </source>
</evidence>
<evidence type="ECO:0000313" key="7">
    <source>
        <dbReference type="EMBL" id="NAW11615.1"/>
    </source>
</evidence>
<sequence length="160" mass="17835">MQRRSFLTLGLVGTAGLVLAGCGFQLRGLNTPSAPLSELALAGTDSDLARRVEQRLVAAGTRVHDGADRILNLGRPDIRQRRVSVLESGPRDEEMRLVAPFSVQRADGAYLLDQQRLEVTRRYSVDDGDLLGREERRDTVREELLEEAARQLIERLRSLS</sequence>
<comment type="caution">
    <text evidence="7">The sequence shown here is derived from an EMBL/GenBank/DDBJ whole genome shotgun (WGS) entry which is preliminary data.</text>
</comment>
<dbReference type="RefSeq" id="WP_161422381.1">
    <property type="nucleotide sequence ID" value="NZ_JARWMY010000014.1"/>
</dbReference>
<evidence type="ECO:0000256" key="2">
    <source>
        <dbReference type="ARBA" id="ARBA00023136"/>
    </source>
</evidence>
<evidence type="ECO:0000256" key="3">
    <source>
        <dbReference type="ARBA" id="ARBA00023139"/>
    </source>
</evidence>
<name>A0A7X4VX25_9GAMM</name>
<dbReference type="EMBL" id="WUTS01000001">
    <property type="protein sequence ID" value="NAW11615.1"/>
    <property type="molecule type" value="Genomic_DNA"/>
</dbReference>
<dbReference type="HAMAP" id="MF_01186">
    <property type="entry name" value="LPS_assembly_LptE"/>
    <property type="match status" value="1"/>
</dbReference>
<keyword evidence="4 6" id="KW-0998">Cell outer membrane</keyword>
<dbReference type="GO" id="GO:0015920">
    <property type="term" value="P:lipopolysaccharide transport"/>
    <property type="evidence" value="ECO:0007669"/>
    <property type="project" value="TreeGrafter"/>
</dbReference>
<organism evidence="7 8">
    <name type="scientific">Halomonas icarae</name>
    <dbReference type="NCBI Taxonomy" id="2691040"/>
    <lineage>
        <taxon>Bacteria</taxon>
        <taxon>Pseudomonadati</taxon>
        <taxon>Pseudomonadota</taxon>
        <taxon>Gammaproteobacteria</taxon>
        <taxon>Oceanospirillales</taxon>
        <taxon>Halomonadaceae</taxon>
        <taxon>Halomonas</taxon>
    </lineage>
</organism>
<dbReference type="GO" id="GO:0001530">
    <property type="term" value="F:lipopolysaccharide binding"/>
    <property type="evidence" value="ECO:0007669"/>
    <property type="project" value="TreeGrafter"/>
</dbReference>
<dbReference type="GO" id="GO:0009279">
    <property type="term" value="C:cell outer membrane"/>
    <property type="evidence" value="ECO:0007669"/>
    <property type="project" value="UniProtKB-SubCell"/>
</dbReference>
<keyword evidence="3 6" id="KW-0564">Palmitate</keyword>
<accession>A0A7X4VX25</accession>